<dbReference type="EMBL" id="BGJZ01000098">
    <property type="protein sequence ID" value="GBH08701.1"/>
    <property type="molecule type" value="Genomic_DNA"/>
</dbReference>
<dbReference type="Proteomes" id="UP000247480">
    <property type="component" value="Unassembled WGS sequence"/>
</dbReference>
<proteinExistence type="predicted"/>
<comment type="caution">
    <text evidence="1">The sequence shown here is derived from an EMBL/GenBank/DDBJ whole genome shotgun (WGS) entry which is preliminary data.</text>
</comment>
<accession>A0A2V0Q7S1</accession>
<gene>
    <name evidence="1" type="ORF">KPSA1_02080</name>
</gene>
<dbReference type="AlphaFoldDB" id="A0A2V0Q7S1"/>
<organism evidence="1 2">
    <name type="scientific">Pseudomonas syringae pv. actinidiae</name>
    <dbReference type="NCBI Taxonomy" id="103796"/>
    <lineage>
        <taxon>Bacteria</taxon>
        <taxon>Pseudomonadati</taxon>
        <taxon>Pseudomonadota</taxon>
        <taxon>Gammaproteobacteria</taxon>
        <taxon>Pseudomonadales</taxon>
        <taxon>Pseudomonadaceae</taxon>
        <taxon>Pseudomonas</taxon>
        <taxon>Pseudomonas syringae</taxon>
    </lineage>
</organism>
<reference evidence="1 2" key="1">
    <citation type="submission" date="2018-04" db="EMBL/GenBank/DDBJ databases">
        <title>Draft genome sequence of Pseudomonas syringae pv. actinidiae biovar 1 strains isolated from kiwifruit in Kagawa prefecture.</title>
        <authorList>
            <person name="Tabuchi M."/>
            <person name="Saito M."/>
            <person name="Fujiwara S."/>
            <person name="Sasa N."/>
            <person name="Akimitsu K."/>
            <person name="Gomi K."/>
            <person name="Konishi-Sugita S."/>
            <person name="Hamano K."/>
            <person name="Kataoka I."/>
        </authorList>
    </citation>
    <scope>NUCLEOTIDE SEQUENCE [LARGE SCALE GENOMIC DNA]</scope>
    <source>
        <strain evidence="1 2">MAFF212206</strain>
    </source>
</reference>
<sequence length="49" mass="5594">MLAKADSPDQWILSCVHRPVREQAHTVLHTNLIYPHACISRSIRVESIT</sequence>
<evidence type="ECO:0000313" key="1">
    <source>
        <dbReference type="EMBL" id="GBH08701.1"/>
    </source>
</evidence>
<evidence type="ECO:0000313" key="2">
    <source>
        <dbReference type="Proteomes" id="UP000247480"/>
    </source>
</evidence>
<name>A0A2V0Q7S1_PSESF</name>
<protein>
    <submittedName>
        <fullName evidence="1">Uncharacterized protein</fullName>
    </submittedName>
</protein>